<dbReference type="GO" id="GO:0005524">
    <property type="term" value="F:ATP binding"/>
    <property type="evidence" value="ECO:0007669"/>
    <property type="project" value="InterPro"/>
</dbReference>
<dbReference type="PANTHER" id="PTHR10799">
    <property type="entry name" value="SNF2/RAD54 HELICASE FAMILY"/>
    <property type="match status" value="1"/>
</dbReference>
<feature type="domain" description="Helicase ATP-binding" evidence="1">
    <location>
        <begin position="45"/>
        <end position="197"/>
    </location>
</feature>
<dbReference type="Gene3D" id="3.40.50.10810">
    <property type="entry name" value="Tandem AAA-ATPase domain"/>
    <property type="match status" value="1"/>
</dbReference>
<dbReference type="InterPro" id="IPR014001">
    <property type="entry name" value="Helicase_ATP-bd"/>
</dbReference>
<dbReference type="PROSITE" id="PS51192">
    <property type="entry name" value="HELICASE_ATP_BIND_1"/>
    <property type="match status" value="1"/>
</dbReference>
<dbReference type="Pfam" id="PF00176">
    <property type="entry name" value="SNF2-rel_dom"/>
    <property type="match status" value="1"/>
</dbReference>
<comment type="caution">
    <text evidence="2">The sequence shown here is derived from an EMBL/GenBank/DDBJ whole genome shotgun (WGS) entry which is preliminary data.</text>
</comment>
<protein>
    <recommendedName>
        <fullName evidence="1">Helicase ATP-binding domain-containing protein</fullName>
    </recommendedName>
</protein>
<dbReference type="InterPro" id="IPR000330">
    <property type="entry name" value="SNF2_N"/>
</dbReference>
<organism evidence="2">
    <name type="scientific">marine sediment metagenome</name>
    <dbReference type="NCBI Taxonomy" id="412755"/>
    <lineage>
        <taxon>unclassified sequences</taxon>
        <taxon>metagenomes</taxon>
        <taxon>ecological metagenomes</taxon>
    </lineage>
</organism>
<feature type="non-terminal residue" evidence="2">
    <location>
        <position position="1"/>
    </location>
</feature>
<sequence length="262" mass="31397">NLLEIPESKRRFTKSKFPFLIIMRKLRNYQKKALSYCIQVSHPALFMEMGLGKTLVAIRYCKYLSVKKALIVAPLSTFYGWQKEIDIEYSSKAVELLGTPVERSKKLYNKGIYYLLNKEGIWSIPEILMINWDIVILDESTFVKSPPRKTAIKKRLNTSKFFTQHFRSVKYRMILTGTPAPEHILEYFQQLQFLNPDILGYRDYYKFRYNCFFEQFHKFTMKLHYKKEFYKRLRSSCFFLSRKNAGLDIKKIYTVRKIKQTE</sequence>
<feature type="non-terminal residue" evidence="2">
    <location>
        <position position="262"/>
    </location>
</feature>
<dbReference type="EMBL" id="BARS01031043">
    <property type="protein sequence ID" value="GAG27633.1"/>
    <property type="molecule type" value="Genomic_DNA"/>
</dbReference>
<accession>X0WSZ6</accession>
<dbReference type="InterPro" id="IPR027417">
    <property type="entry name" value="P-loop_NTPase"/>
</dbReference>
<dbReference type="InterPro" id="IPR038718">
    <property type="entry name" value="SNF2-like_sf"/>
</dbReference>
<dbReference type="AlphaFoldDB" id="X0WSZ6"/>
<evidence type="ECO:0000259" key="1">
    <source>
        <dbReference type="PROSITE" id="PS51192"/>
    </source>
</evidence>
<gene>
    <name evidence="2" type="ORF">S01H1_48341</name>
</gene>
<reference evidence="2" key="1">
    <citation type="journal article" date="2014" name="Front. Microbiol.">
        <title>High frequency of phylogenetically diverse reductive dehalogenase-homologous genes in deep subseafloor sedimentary metagenomes.</title>
        <authorList>
            <person name="Kawai M."/>
            <person name="Futagami T."/>
            <person name="Toyoda A."/>
            <person name="Takaki Y."/>
            <person name="Nishi S."/>
            <person name="Hori S."/>
            <person name="Arai W."/>
            <person name="Tsubouchi T."/>
            <person name="Morono Y."/>
            <person name="Uchiyama I."/>
            <person name="Ito T."/>
            <person name="Fujiyama A."/>
            <person name="Inagaki F."/>
            <person name="Takami H."/>
        </authorList>
    </citation>
    <scope>NUCLEOTIDE SEQUENCE</scope>
    <source>
        <strain evidence="2">Expedition CK06-06</strain>
    </source>
</reference>
<name>X0WSZ6_9ZZZZ</name>
<dbReference type="SUPFAM" id="SSF52540">
    <property type="entry name" value="P-loop containing nucleoside triphosphate hydrolases"/>
    <property type="match status" value="1"/>
</dbReference>
<evidence type="ECO:0000313" key="2">
    <source>
        <dbReference type="EMBL" id="GAG27633.1"/>
    </source>
</evidence>
<dbReference type="SMART" id="SM00487">
    <property type="entry name" value="DEXDc"/>
    <property type="match status" value="1"/>
</dbReference>
<proteinExistence type="predicted"/>